<evidence type="ECO:0000256" key="5">
    <source>
        <dbReference type="ARBA" id="ARBA00022490"/>
    </source>
</evidence>
<dbReference type="OMA" id="DGNTEPC"/>
<dbReference type="GO" id="GO:0006611">
    <property type="term" value="P:protein export from nucleus"/>
    <property type="evidence" value="ECO:0000318"/>
    <property type="project" value="GO_Central"/>
</dbReference>
<keyword evidence="5" id="KW-0963">Cytoplasm</keyword>
<dbReference type="Gramene" id="EFJ37744">
    <property type="protein sequence ID" value="EFJ37744"/>
    <property type="gene ID" value="SELMODRAFT_75763"/>
</dbReference>
<dbReference type="Pfam" id="PF03810">
    <property type="entry name" value="IBN_N"/>
    <property type="match status" value="1"/>
</dbReference>
<dbReference type="GO" id="GO:0005737">
    <property type="term" value="C:cytoplasm"/>
    <property type="evidence" value="ECO:0000318"/>
    <property type="project" value="GO_Central"/>
</dbReference>
<comment type="subcellular location">
    <subcellularLocation>
        <location evidence="2">Cytoplasm</location>
    </subcellularLocation>
    <subcellularLocation>
        <location evidence="1">Nucleus</location>
    </subcellularLocation>
</comment>
<dbReference type="InterPro" id="IPR044189">
    <property type="entry name" value="XPO4/7-like"/>
</dbReference>
<dbReference type="Pfam" id="PF25795">
    <property type="entry name" value="TPR_XPO7"/>
    <property type="match status" value="1"/>
</dbReference>
<evidence type="ECO:0000256" key="3">
    <source>
        <dbReference type="ARBA" id="ARBA00009466"/>
    </source>
</evidence>
<dbReference type="EMBL" id="GL377565">
    <property type="protein sequence ID" value="EFJ37744.1"/>
    <property type="molecule type" value="Genomic_DNA"/>
</dbReference>
<gene>
    <name evidence="9" type="ORF">SELMODRAFT_75763</name>
</gene>
<evidence type="ECO:0000256" key="4">
    <source>
        <dbReference type="ARBA" id="ARBA00022448"/>
    </source>
</evidence>
<evidence type="ECO:0000256" key="6">
    <source>
        <dbReference type="ARBA" id="ARBA00022927"/>
    </source>
</evidence>
<evidence type="ECO:0000313" key="10">
    <source>
        <dbReference type="Proteomes" id="UP000001514"/>
    </source>
</evidence>
<evidence type="ECO:0000259" key="8">
    <source>
        <dbReference type="SMART" id="SM00913"/>
    </source>
</evidence>
<dbReference type="KEGG" id="smo:SELMODRAFT_75763"/>
<keyword evidence="7" id="KW-0539">Nucleus</keyword>
<dbReference type="FunCoup" id="D8QQ80">
    <property type="interactions" value="4875"/>
</dbReference>
<dbReference type="AlphaFoldDB" id="D8QQ80"/>
<keyword evidence="4" id="KW-0813">Transport</keyword>
<protein>
    <recommendedName>
        <fullName evidence="8">Importin N-terminal domain-containing protein</fullName>
    </recommendedName>
</protein>
<name>D8QQ80_SELML</name>
<evidence type="ECO:0000256" key="7">
    <source>
        <dbReference type="ARBA" id="ARBA00023242"/>
    </source>
</evidence>
<dbReference type="InterPro" id="IPR057947">
    <property type="entry name" value="TPR_XPO7/RBP17"/>
</dbReference>
<dbReference type="GO" id="GO:0005643">
    <property type="term" value="C:nuclear pore"/>
    <property type="evidence" value="ECO:0000318"/>
    <property type="project" value="GO_Central"/>
</dbReference>
<proteinExistence type="inferred from homology"/>
<dbReference type="InterPro" id="IPR016024">
    <property type="entry name" value="ARM-type_fold"/>
</dbReference>
<accession>D8QQ80</accession>
<dbReference type="InterPro" id="IPR001494">
    <property type="entry name" value="Importin-beta_N"/>
</dbReference>
<dbReference type="SMART" id="SM00913">
    <property type="entry name" value="IBN_N"/>
    <property type="match status" value="1"/>
</dbReference>
<evidence type="ECO:0000256" key="1">
    <source>
        <dbReference type="ARBA" id="ARBA00004123"/>
    </source>
</evidence>
<keyword evidence="6" id="KW-0653">Protein transport</keyword>
<dbReference type="InParanoid" id="D8QQ80"/>
<dbReference type="PANTHER" id="PTHR12596:SF2">
    <property type="entry name" value="EXPORTIN-7 ISOFORM X1"/>
    <property type="match status" value="1"/>
</dbReference>
<dbReference type="GO" id="GO:0005049">
    <property type="term" value="F:nuclear export signal receptor activity"/>
    <property type="evidence" value="ECO:0000318"/>
    <property type="project" value="GO_Central"/>
</dbReference>
<organism evidence="10">
    <name type="scientific">Selaginella moellendorffii</name>
    <name type="common">Spikemoss</name>
    <dbReference type="NCBI Taxonomy" id="88036"/>
    <lineage>
        <taxon>Eukaryota</taxon>
        <taxon>Viridiplantae</taxon>
        <taxon>Streptophyta</taxon>
        <taxon>Embryophyta</taxon>
        <taxon>Tracheophyta</taxon>
        <taxon>Lycopodiopsida</taxon>
        <taxon>Selaginellales</taxon>
        <taxon>Selaginellaceae</taxon>
        <taxon>Selaginella</taxon>
    </lineage>
</organism>
<evidence type="ECO:0000313" key="9">
    <source>
        <dbReference type="EMBL" id="EFJ37744.1"/>
    </source>
</evidence>
<dbReference type="Proteomes" id="UP000001514">
    <property type="component" value="Unassembled WGS sequence"/>
</dbReference>
<dbReference type="STRING" id="88036.D8QQ80"/>
<dbReference type="Gene3D" id="1.25.10.10">
    <property type="entry name" value="Leucine-rich Repeat Variant"/>
    <property type="match status" value="1"/>
</dbReference>
<dbReference type="InterPro" id="IPR011989">
    <property type="entry name" value="ARM-like"/>
</dbReference>
<dbReference type="PANTHER" id="PTHR12596">
    <property type="entry name" value="EXPORTIN 4,7-RELATED"/>
    <property type="match status" value="1"/>
</dbReference>
<reference evidence="9 10" key="1">
    <citation type="journal article" date="2011" name="Science">
        <title>The Selaginella genome identifies genetic changes associated with the evolution of vascular plants.</title>
        <authorList>
            <person name="Banks J.A."/>
            <person name="Nishiyama T."/>
            <person name="Hasebe M."/>
            <person name="Bowman J.L."/>
            <person name="Gribskov M."/>
            <person name="dePamphilis C."/>
            <person name="Albert V.A."/>
            <person name="Aono N."/>
            <person name="Aoyama T."/>
            <person name="Ambrose B.A."/>
            <person name="Ashton N.W."/>
            <person name="Axtell M.J."/>
            <person name="Barker E."/>
            <person name="Barker M.S."/>
            <person name="Bennetzen J.L."/>
            <person name="Bonawitz N.D."/>
            <person name="Chapple C."/>
            <person name="Cheng C."/>
            <person name="Correa L.G."/>
            <person name="Dacre M."/>
            <person name="DeBarry J."/>
            <person name="Dreyer I."/>
            <person name="Elias M."/>
            <person name="Engstrom E.M."/>
            <person name="Estelle M."/>
            <person name="Feng L."/>
            <person name="Finet C."/>
            <person name="Floyd S.K."/>
            <person name="Frommer W.B."/>
            <person name="Fujita T."/>
            <person name="Gramzow L."/>
            <person name="Gutensohn M."/>
            <person name="Harholt J."/>
            <person name="Hattori M."/>
            <person name="Heyl A."/>
            <person name="Hirai T."/>
            <person name="Hiwatashi Y."/>
            <person name="Ishikawa M."/>
            <person name="Iwata M."/>
            <person name="Karol K.G."/>
            <person name="Koehler B."/>
            <person name="Kolukisaoglu U."/>
            <person name="Kubo M."/>
            <person name="Kurata T."/>
            <person name="Lalonde S."/>
            <person name="Li K."/>
            <person name="Li Y."/>
            <person name="Litt A."/>
            <person name="Lyons E."/>
            <person name="Manning G."/>
            <person name="Maruyama T."/>
            <person name="Michael T.P."/>
            <person name="Mikami K."/>
            <person name="Miyazaki S."/>
            <person name="Morinaga S."/>
            <person name="Murata T."/>
            <person name="Mueller-Roeber B."/>
            <person name="Nelson D.R."/>
            <person name="Obara M."/>
            <person name="Oguri Y."/>
            <person name="Olmstead R.G."/>
            <person name="Onodera N."/>
            <person name="Petersen B.L."/>
            <person name="Pils B."/>
            <person name="Prigge M."/>
            <person name="Rensing S.A."/>
            <person name="Riano-Pachon D.M."/>
            <person name="Roberts A.W."/>
            <person name="Sato Y."/>
            <person name="Scheller H.V."/>
            <person name="Schulz B."/>
            <person name="Schulz C."/>
            <person name="Shakirov E.V."/>
            <person name="Shibagaki N."/>
            <person name="Shinohara N."/>
            <person name="Shippen D.E."/>
            <person name="Soerensen I."/>
            <person name="Sotooka R."/>
            <person name="Sugimoto N."/>
            <person name="Sugita M."/>
            <person name="Sumikawa N."/>
            <person name="Tanurdzic M."/>
            <person name="Theissen G."/>
            <person name="Ulvskov P."/>
            <person name="Wakazuki S."/>
            <person name="Weng J.K."/>
            <person name="Willats W.W."/>
            <person name="Wipf D."/>
            <person name="Wolf P.G."/>
            <person name="Yang L."/>
            <person name="Zimmer A.D."/>
            <person name="Zhu Q."/>
            <person name="Mitros T."/>
            <person name="Hellsten U."/>
            <person name="Loque D."/>
            <person name="Otillar R."/>
            <person name="Salamov A."/>
            <person name="Schmutz J."/>
            <person name="Shapiro H."/>
            <person name="Lindquist E."/>
            <person name="Lucas S."/>
            <person name="Rokhsar D."/>
            <person name="Grigoriev I.V."/>
        </authorList>
    </citation>
    <scope>NUCLEOTIDE SEQUENCE [LARGE SCALE GENOMIC DNA]</scope>
</reference>
<feature type="domain" description="Importin N-terminal" evidence="8">
    <location>
        <begin position="26"/>
        <end position="90"/>
    </location>
</feature>
<keyword evidence="10" id="KW-1185">Reference proteome</keyword>
<dbReference type="GO" id="GO:0031267">
    <property type="term" value="F:small GTPase binding"/>
    <property type="evidence" value="ECO:0007669"/>
    <property type="project" value="InterPro"/>
</dbReference>
<comment type="similarity">
    <text evidence="3">Belongs to the exportin family.</text>
</comment>
<evidence type="ECO:0000256" key="2">
    <source>
        <dbReference type="ARBA" id="ARBA00004496"/>
    </source>
</evidence>
<sequence>MESLAQLEALCDRLYNSQDPAERAHAESTLQCFSTNLDYISQCQLILESSSSPYAQLLASSSLLKQVTNHTLALQLRIDIRNYILSYLASKGQELQAFVIISLIQLLCRITKLGWNDDDRFKEITKEAMKFMSQATVEHFYIGLRILNQLVQEMNQPNPCLSLAHHRKIACFFRDSALLQIFQISLTSLGQLKRDADDRLRQQAMGLALKCLSFDFVGTSQDESSEELGTIQIPSSWKGLLEDMSTINLFFDYYAISKPPLSNQALECLVQLASIRRALFSGETERMKFLSHLLSGTREILRTQQGLSEHVNYHEYCRLLGRLKTNYQLSELISVENYNDWIRLVAEFTIRSFQSWQWASGSVYYLLGLWSRLVSSVPYLKSNFPSLLDAYVPKITEAYITSRFDSVQQAIVQNNLAEDPLDNEEHLQDQLDSLPFLCRFQYERSSAFILQLLDPILQSFTEASRVPNPAEGSRLSIIEGQLTWLVHIIGSIIKIRQNSASSAEVHEVIDGELSARVFQLLQVTDSGSHVQRYGERSKQRLDIALLSFFQHFRKVYVGEHSSKQLYARLSELGVQDNLVALNIIVAKIATDLKCYAQCEDVIQQALNLFQELPTGYMSGKLLLKLDAVNFILANHTREHFSFLDEPSNSRHRTTFYFTIGRLVFMEDSVSRFRTAIAPLQQVFLSLEATPDSAFRSDAVKYTIIGLMRDLRGITMATNSRKTFTPLFDWLYPAHFSVIIRALGHLVDTPEVTTPLLKFMAEFVVNKTQRLTFESSSPNGILLFREISKLLVAYGNGIMALPTPSDIYAYKYKGIWIALVILTRALGGNYVNFGVFELYGDPALADALDVALKMSFSIPLADIAAYRKVARSYYAFFEVLCHHHLSVIVNLDTPTFSHVLGSLEAGLKSLDASISSQCASAVDNMSAYYFTHITLGESPTSPMSINFARHIQERPNIFPQLLKSLFELVLFEECSNQWSISRPILALILINEQAYTDIKIQIIASQVLLYPLVTRPPDSQQKLLLGFEKLMTDVNRTLEPTNREKFTQNLTIFRHDFLAK</sequence>
<dbReference type="eggNOG" id="KOG1410">
    <property type="taxonomic scope" value="Eukaryota"/>
</dbReference>
<dbReference type="HOGENOM" id="CLU_005409_1_1_1"/>
<dbReference type="FunFam" id="1.25.10.10:FF:000158">
    <property type="entry name" value="ARM repeat superfamily protein"/>
    <property type="match status" value="1"/>
</dbReference>
<dbReference type="SUPFAM" id="SSF48371">
    <property type="entry name" value="ARM repeat"/>
    <property type="match status" value="1"/>
</dbReference>